<evidence type="ECO:0000256" key="6">
    <source>
        <dbReference type="RuleBase" id="RU363053"/>
    </source>
</evidence>
<accession>A0A9D4TL82</accession>
<evidence type="ECO:0000256" key="1">
    <source>
        <dbReference type="ARBA" id="ARBA00004141"/>
    </source>
</evidence>
<comment type="caution">
    <text evidence="7">The sequence shown here is derived from an EMBL/GenBank/DDBJ whole genome shotgun (WGS) entry which is preliminary data.</text>
</comment>
<protein>
    <submittedName>
        <fullName evidence="7">Uncharacterized protein</fullName>
    </submittedName>
</protein>
<dbReference type="Proteomes" id="UP001055712">
    <property type="component" value="Unassembled WGS sequence"/>
</dbReference>
<evidence type="ECO:0000313" key="8">
    <source>
        <dbReference type="Proteomes" id="UP001055712"/>
    </source>
</evidence>
<keyword evidence="5" id="KW-0472">Membrane</keyword>
<organism evidence="7 8">
    <name type="scientific">Chlorella vulgaris</name>
    <name type="common">Green alga</name>
    <dbReference type="NCBI Taxonomy" id="3077"/>
    <lineage>
        <taxon>Eukaryota</taxon>
        <taxon>Viridiplantae</taxon>
        <taxon>Chlorophyta</taxon>
        <taxon>core chlorophytes</taxon>
        <taxon>Trebouxiophyceae</taxon>
        <taxon>Chlorellales</taxon>
        <taxon>Chlorellaceae</taxon>
        <taxon>Chlorella clade</taxon>
        <taxon>Chlorella</taxon>
    </lineage>
</organism>
<evidence type="ECO:0000256" key="3">
    <source>
        <dbReference type="ARBA" id="ARBA00022692"/>
    </source>
</evidence>
<dbReference type="Pfam" id="PF04117">
    <property type="entry name" value="Mpv17_PMP22"/>
    <property type="match status" value="1"/>
</dbReference>
<name>A0A9D4TL82_CHLVU</name>
<reference evidence="7" key="1">
    <citation type="journal article" date="2019" name="Plant J.">
        <title>Chlorella vulgaris genome assembly and annotation reveals the molecular basis for metabolic acclimation to high light conditions.</title>
        <authorList>
            <person name="Cecchin M."/>
            <person name="Marcolungo L."/>
            <person name="Rossato M."/>
            <person name="Girolomoni L."/>
            <person name="Cosentino E."/>
            <person name="Cuine S."/>
            <person name="Li-Beisson Y."/>
            <person name="Delledonne M."/>
            <person name="Ballottari M."/>
        </authorList>
    </citation>
    <scope>NUCLEOTIDE SEQUENCE</scope>
    <source>
        <strain evidence="7">211/11P</strain>
    </source>
</reference>
<evidence type="ECO:0000256" key="4">
    <source>
        <dbReference type="ARBA" id="ARBA00022989"/>
    </source>
</evidence>
<keyword evidence="8" id="KW-1185">Reference proteome</keyword>
<dbReference type="GO" id="GO:0005737">
    <property type="term" value="C:cytoplasm"/>
    <property type="evidence" value="ECO:0007669"/>
    <property type="project" value="TreeGrafter"/>
</dbReference>
<dbReference type="EMBL" id="SIDB01000009">
    <property type="protein sequence ID" value="KAI3428656.1"/>
    <property type="molecule type" value="Genomic_DNA"/>
</dbReference>
<evidence type="ECO:0000256" key="5">
    <source>
        <dbReference type="ARBA" id="ARBA00023136"/>
    </source>
</evidence>
<gene>
    <name evidence="7" type="ORF">D9Q98_007479</name>
</gene>
<comment type="similarity">
    <text evidence="2 6">Belongs to the peroxisomal membrane protein PXMP2/4 family.</text>
</comment>
<dbReference type="PANTHER" id="PTHR11266:SF17">
    <property type="entry name" value="PROTEIN MPV17"/>
    <property type="match status" value="1"/>
</dbReference>
<keyword evidence="4" id="KW-1133">Transmembrane helix</keyword>
<dbReference type="GO" id="GO:0016020">
    <property type="term" value="C:membrane"/>
    <property type="evidence" value="ECO:0007669"/>
    <property type="project" value="UniProtKB-SubCell"/>
</dbReference>
<proteinExistence type="inferred from homology"/>
<sequence>MPARLFRSVFQAYSRQLSSNPWRTQIVSTGMLWAAGDALAQRVEGQPFDVRRNLRTACYGGAFIGPVGHAWYIGLDRAAAALLRPGTLAFVGGKVVADTAIFGPVHVAGYFTHMTLCEGGTLDDVRTKLRRDFWPTFSAELAVWPVVQAVNFKLVPVQFQLMVVNVFTILDSCFMSWARANDGWFPRLFPGLAAQLGVQPHLAAASSGAASSKAS</sequence>
<dbReference type="InterPro" id="IPR007248">
    <property type="entry name" value="Mpv17_PMP22"/>
</dbReference>
<dbReference type="OrthoDB" id="10267969at2759"/>
<evidence type="ECO:0000256" key="2">
    <source>
        <dbReference type="ARBA" id="ARBA00006824"/>
    </source>
</evidence>
<evidence type="ECO:0000313" key="7">
    <source>
        <dbReference type="EMBL" id="KAI3428656.1"/>
    </source>
</evidence>
<reference evidence="7" key="2">
    <citation type="submission" date="2020-11" db="EMBL/GenBank/DDBJ databases">
        <authorList>
            <person name="Cecchin M."/>
            <person name="Marcolungo L."/>
            <person name="Rossato M."/>
            <person name="Girolomoni L."/>
            <person name="Cosentino E."/>
            <person name="Cuine S."/>
            <person name="Li-Beisson Y."/>
            <person name="Delledonne M."/>
            <person name="Ballottari M."/>
        </authorList>
    </citation>
    <scope>NUCLEOTIDE SEQUENCE</scope>
    <source>
        <strain evidence="7">211/11P</strain>
        <tissue evidence="7">Whole cell</tissue>
    </source>
</reference>
<dbReference type="PANTHER" id="PTHR11266">
    <property type="entry name" value="PEROXISOMAL MEMBRANE PROTEIN 2, PXMP2 MPV17"/>
    <property type="match status" value="1"/>
</dbReference>
<dbReference type="AlphaFoldDB" id="A0A9D4TL82"/>
<comment type="subcellular location">
    <subcellularLocation>
        <location evidence="1">Membrane</location>
        <topology evidence="1">Multi-pass membrane protein</topology>
    </subcellularLocation>
</comment>
<keyword evidence="3" id="KW-0812">Transmembrane</keyword>